<dbReference type="AlphaFoldDB" id="A0A5N6P037"/>
<keyword evidence="1" id="KW-0479">Metal-binding</keyword>
<dbReference type="Pfam" id="PF10551">
    <property type="entry name" value="MULE"/>
    <property type="match status" value="1"/>
</dbReference>
<dbReference type="GO" id="GO:0008270">
    <property type="term" value="F:zinc ion binding"/>
    <property type="evidence" value="ECO:0007669"/>
    <property type="project" value="UniProtKB-KW"/>
</dbReference>
<evidence type="ECO:0000256" key="3">
    <source>
        <dbReference type="ARBA" id="ARBA00022833"/>
    </source>
</evidence>
<evidence type="ECO:0000256" key="2">
    <source>
        <dbReference type="ARBA" id="ARBA00022771"/>
    </source>
</evidence>
<gene>
    <name evidence="8" type="ORF">E3N88_15945</name>
</gene>
<name>A0A5N6P037_9ASTR</name>
<feature type="domain" description="CCHC-type" evidence="6">
    <location>
        <begin position="480"/>
        <end position="494"/>
    </location>
</feature>
<evidence type="ECO:0000256" key="4">
    <source>
        <dbReference type="PROSITE-ProRule" id="PRU00047"/>
    </source>
</evidence>
<feature type="compositionally biased region" description="Basic and acidic residues" evidence="5">
    <location>
        <begin position="458"/>
        <end position="467"/>
    </location>
</feature>
<proteinExistence type="predicted"/>
<sequence length="502" mass="57294">MIEQVQENPQIPVKAVREQLQRKYELEVSRMKAYRAKTRGKKIIEGDYMMEYGRLRDYVLELEDKNPGTTAKIEVEPEPNHTEHTRRFKRIYICLGPLKDGFKKLGRDLLGLDGCFMKGPYPGQILTAVGIDSNNGIYPVCYAIVEAENISSWTWFLDLLADDLDLNSNSNFTFISDRQKGLLPAINRMFPCAEHRYCLRHIHENMKGTHMGKVYKDKLWACATATTIPEFNTVMDDLKAFNKEAHKWLSKIPPKHWSRSHFSVGRAVSDVLLNNMCEVYNAKIVEGRDKPIIGALEYIREYLMRRIVTVLMVIEKNEGLLTPYATKMLEVIKKEATHYQVKWNGGNLYEVSGKPGQQRVVDLDKKSCSCRRWEITGIPCSHAVASIWFMASNGQRTGAIEGWCHPMYTMARWKMVYDCKINPINGRPLWPKCQLPTTITPPKHHTPIGRPNKARKRSASEIEEMNKGGKLSKKNTLGACSKCGNKGHNKRTCKGQGGNQQA</sequence>
<evidence type="ECO:0000256" key="5">
    <source>
        <dbReference type="SAM" id="MobiDB-lite"/>
    </source>
</evidence>
<reference evidence="8 9" key="1">
    <citation type="submission" date="2019-05" db="EMBL/GenBank/DDBJ databases">
        <title>Mikania micrantha, genome provides insights into the molecular mechanism of rapid growth.</title>
        <authorList>
            <person name="Liu B."/>
        </authorList>
    </citation>
    <scope>NUCLEOTIDE SEQUENCE [LARGE SCALE GENOMIC DNA]</scope>
    <source>
        <strain evidence="8">NLD-2019</strain>
        <tissue evidence="8">Leaf</tissue>
    </source>
</reference>
<keyword evidence="2 4" id="KW-0863">Zinc-finger</keyword>
<dbReference type="PANTHER" id="PTHR31973:SF190">
    <property type="entry name" value="MULE TRANSPOSASE DOMAIN-CONTAINING PROTEIN"/>
    <property type="match status" value="1"/>
</dbReference>
<protein>
    <recommendedName>
        <fullName evidence="10">SWIM-type domain-containing protein</fullName>
    </recommendedName>
</protein>
<evidence type="ECO:0000259" key="6">
    <source>
        <dbReference type="PROSITE" id="PS50158"/>
    </source>
</evidence>
<dbReference type="PROSITE" id="PS50158">
    <property type="entry name" value="ZF_CCHC"/>
    <property type="match status" value="1"/>
</dbReference>
<evidence type="ECO:0000313" key="8">
    <source>
        <dbReference type="EMBL" id="KAD5508242.1"/>
    </source>
</evidence>
<dbReference type="InterPro" id="IPR001878">
    <property type="entry name" value="Znf_CCHC"/>
</dbReference>
<dbReference type="InterPro" id="IPR006564">
    <property type="entry name" value="Znf_PMZ"/>
</dbReference>
<evidence type="ECO:0000313" key="9">
    <source>
        <dbReference type="Proteomes" id="UP000326396"/>
    </source>
</evidence>
<keyword evidence="9" id="KW-1185">Reference proteome</keyword>
<dbReference type="EMBL" id="SZYD01000008">
    <property type="protein sequence ID" value="KAD5508242.1"/>
    <property type="molecule type" value="Genomic_DNA"/>
</dbReference>
<feature type="region of interest" description="Disordered" evidence="5">
    <location>
        <begin position="481"/>
        <end position="502"/>
    </location>
</feature>
<dbReference type="Pfam" id="PF04434">
    <property type="entry name" value="SWIM"/>
    <property type="match status" value="1"/>
</dbReference>
<dbReference type="InterPro" id="IPR018289">
    <property type="entry name" value="MULE_transposase_dom"/>
</dbReference>
<comment type="caution">
    <text evidence="8">The sequence shown here is derived from an EMBL/GenBank/DDBJ whole genome shotgun (WGS) entry which is preliminary data.</text>
</comment>
<feature type="domain" description="SWIM-type" evidence="7">
    <location>
        <begin position="349"/>
        <end position="391"/>
    </location>
</feature>
<dbReference type="Proteomes" id="UP000326396">
    <property type="component" value="Linkage Group LG16"/>
</dbReference>
<feature type="region of interest" description="Disordered" evidence="5">
    <location>
        <begin position="440"/>
        <end position="469"/>
    </location>
</feature>
<dbReference type="InterPro" id="IPR007527">
    <property type="entry name" value="Znf_SWIM"/>
</dbReference>
<accession>A0A5N6P037</accession>
<dbReference type="PANTHER" id="PTHR31973">
    <property type="entry name" value="POLYPROTEIN, PUTATIVE-RELATED"/>
    <property type="match status" value="1"/>
</dbReference>
<dbReference type="PROSITE" id="PS50966">
    <property type="entry name" value="ZF_SWIM"/>
    <property type="match status" value="1"/>
</dbReference>
<dbReference type="SMART" id="SM00575">
    <property type="entry name" value="ZnF_PMZ"/>
    <property type="match status" value="1"/>
</dbReference>
<feature type="compositionally biased region" description="Basic residues" evidence="5">
    <location>
        <begin position="442"/>
        <end position="457"/>
    </location>
</feature>
<evidence type="ECO:0000259" key="7">
    <source>
        <dbReference type="PROSITE" id="PS50966"/>
    </source>
</evidence>
<organism evidence="8 9">
    <name type="scientific">Mikania micrantha</name>
    <name type="common">bitter vine</name>
    <dbReference type="NCBI Taxonomy" id="192012"/>
    <lineage>
        <taxon>Eukaryota</taxon>
        <taxon>Viridiplantae</taxon>
        <taxon>Streptophyta</taxon>
        <taxon>Embryophyta</taxon>
        <taxon>Tracheophyta</taxon>
        <taxon>Spermatophyta</taxon>
        <taxon>Magnoliopsida</taxon>
        <taxon>eudicotyledons</taxon>
        <taxon>Gunneridae</taxon>
        <taxon>Pentapetalae</taxon>
        <taxon>asterids</taxon>
        <taxon>campanulids</taxon>
        <taxon>Asterales</taxon>
        <taxon>Asteraceae</taxon>
        <taxon>Asteroideae</taxon>
        <taxon>Heliantheae alliance</taxon>
        <taxon>Eupatorieae</taxon>
        <taxon>Mikania</taxon>
    </lineage>
</organism>
<keyword evidence="3" id="KW-0862">Zinc</keyword>
<dbReference type="GO" id="GO:0003676">
    <property type="term" value="F:nucleic acid binding"/>
    <property type="evidence" value="ECO:0007669"/>
    <property type="project" value="InterPro"/>
</dbReference>
<evidence type="ECO:0000256" key="1">
    <source>
        <dbReference type="ARBA" id="ARBA00022723"/>
    </source>
</evidence>
<dbReference type="OrthoDB" id="1683089at2759"/>
<evidence type="ECO:0008006" key="10">
    <source>
        <dbReference type="Google" id="ProtNLM"/>
    </source>
</evidence>